<feature type="domain" description="AMP-dependent synthetase/ligase" evidence="1">
    <location>
        <begin position="22"/>
        <end position="371"/>
    </location>
</feature>
<dbReference type="InterPro" id="IPR025110">
    <property type="entry name" value="AMP-bd_C"/>
</dbReference>
<organism evidence="3">
    <name type="scientific">Salinispora arenicola (strain CNS-205)</name>
    <dbReference type="NCBI Taxonomy" id="391037"/>
    <lineage>
        <taxon>Bacteria</taxon>
        <taxon>Bacillati</taxon>
        <taxon>Actinomycetota</taxon>
        <taxon>Actinomycetes</taxon>
        <taxon>Micromonosporales</taxon>
        <taxon>Micromonosporaceae</taxon>
        <taxon>Salinispora</taxon>
    </lineage>
</organism>
<dbReference type="PRINTS" id="PR00154">
    <property type="entry name" value="AMPBINDING"/>
</dbReference>
<dbReference type="GO" id="GO:0043041">
    <property type="term" value="P:amino acid activation for nonribosomal peptide biosynthetic process"/>
    <property type="evidence" value="ECO:0007669"/>
    <property type="project" value="TreeGrafter"/>
</dbReference>
<dbReference type="PATRIC" id="fig|391037.6.peg.3085"/>
<dbReference type="HOGENOM" id="CLU_000022_2_12_11"/>
<dbReference type="KEGG" id="saq:Sare_3052"/>
<gene>
    <name evidence="3" type="ordered locus">Sare_3052</name>
</gene>
<sequence length="524" mass="56603">MLIDSSPGPTKAGGHHLYEWFHASAIRYADEPALEVGAERLTYRSLARRAGELTDALRQAGVTGRPTRVGLLAGRSVAAYAGYLAVQRLGATVVPLNPAFPPARNAAIAAAAGLEVILSEQGTLPGCTMPTVAAAVDPQAPEFGKVPELPQLDRSPDDLAYILFTSGSTGRPKGVPITHRNLSSYLTEVIPRYHTGPGCRLSQAFDLTFDVSVFDMFVAWGSGATLVVPTADELLAPVGFISSRAITHWCSVPSIISFTRRMRALRERSMPTLRYSVFAGEPLTLQQAEAWQRAAPQSRIDNLYGPTEATVTCAGYRLPANPAQWPRSANDTVPIGIVHSGVEQLVLDEDGRPAGKGELCLRGPQRFPGYLDPTDDAGRFVRVHDGVVTELEPEDQVDQGCWYRTGDRVGVYDGTLVHLGRLDQQVKVHGYRVELGEVEATLRTHPGVGDAVVLAHPDDRGDTDLYAVCTGTATPDELIAGLRTRLPAYMMPREVTVVDCLPLNANGKTDRRALSEQLARAMVR</sequence>
<dbReference type="GO" id="GO:0031177">
    <property type="term" value="F:phosphopantetheine binding"/>
    <property type="evidence" value="ECO:0007669"/>
    <property type="project" value="TreeGrafter"/>
</dbReference>
<dbReference type="SUPFAM" id="SSF56801">
    <property type="entry name" value="Acetyl-CoA synthetase-like"/>
    <property type="match status" value="1"/>
</dbReference>
<name>A8M848_SALAI</name>
<dbReference type="InterPro" id="IPR045851">
    <property type="entry name" value="AMP-bd_C_sf"/>
</dbReference>
<evidence type="ECO:0000259" key="2">
    <source>
        <dbReference type="Pfam" id="PF13193"/>
    </source>
</evidence>
<dbReference type="Gene3D" id="3.30.300.30">
    <property type="match status" value="1"/>
</dbReference>
<evidence type="ECO:0000313" key="3">
    <source>
        <dbReference type="EMBL" id="ABV98871.1"/>
    </source>
</evidence>
<dbReference type="GO" id="GO:0005737">
    <property type="term" value="C:cytoplasm"/>
    <property type="evidence" value="ECO:0007669"/>
    <property type="project" value="TreeGrafter"/>
</dbReference>
<dbReference type="PROSITE" id="PS00455">
    <property type="entry name" value="AMP_BINDING"/>
    <property type="match status" value="1"/>
</dbReference>
<dbReference type="Pfam" id="PF00501">
    <property type="entry name" value="AMP-binding"/>
    <property type="match status" value="1"/>
</dbReference>
<dbReference type="PANTHER" id="PTHR45527">
    <property type="entry name" value="NONRIBOSOMAL PEPTIDE SYNTHETASE"/>
    <property type="match status" value="1"/>
</dbReference>
<dbReference type="InterPro" id="IPR010071">
    <property type="entry name" value="AA_adenyl_dom"/>
</dbReference>
<reference evidence="3" key="1">
    <citation type="submission" date="2007-10" db="EMBL/GenBank/DDBJ databases">
        <title>Complete sequence of Salinispora arenicola CNS-205.</title>
        <authorList>
            <consortium name="US DOE Joint Genome Institute"/>
            <person name="Copeland A."/>
            <person name="Lucas S."/>
            <person name="Lapidus A."/>
            <person name="Barry K."/>
            <person name="Glavina del Rio T."/>
            <person name="Dalin E."/>
            <person name="Tice H."/>
            <person name="Pitluck S."/>
            <person name="Foster B."/>
            <person name="Schmutz J."/>
            <person name="Larimer F."/>
            <person name="Land M."/>
            <person name="Hauser L."/>
            <person name="Kyrpides N."/>
            <person name="Ivanova N."/>
            <person name="Jensen P.R."/>
            <person name="Moore B.S."/>
            <person name="Penn K."/>
            <person name="Jenkins C."/>
            <person name="Udwary D."/>
            <person name="Xiang L."/>
            <person name="Gontang E."/>
            <person name="Richardson P."/>
        </authorList>
    </citation>
    <scope>NUCLEOTIDE SEQUENCE [LARGE SCALE GENOMIC DNA]</scope>
    <source>
        <strain evidence="3">CNS-205</strain>
    </source>
</reference>
<dbReference type="GO" id="GO:0044550">
    <property type="term" value="P:secondary metabolite biosynthetic process"/>
    <property type="evidence" value="ECO:0007669"/>
    <property type="project" value="TreeGrafter"/>
</dbReference>
<dbReference type="STRING" id="391037.Sare_3052"/>
<dbReference type="InterPro" id="IPR020845">
    <property type="entry name" value="AMP-binding_CS"/>
</dbReference>
<dbReference type="AlphaFoldDB" id="A8M848"/>
<dbReference type="InterPro" id="IPR042099">
    <property type="entry name" value="ANL_N_sf"/>
</dbReference>
<dbReference type="EMBL" id="CP000850">
    <property type="protein sequence ID" value="ABV98871.1"/>
    <property type="molecule type" value="Genomic_DNA"/>
</dbReference>
<dbReference type="PANTHER" id="PTHR45527:SF1">
    <property type="entry name" value="FATTY ACID SYNTHASE"/>
    <property type="match status" value="1"/>
</dbReference>
<feature type="domain" description="AMP-binding enzyme C-terminal" evidence="2">
    <location>
        <begin position="437"/>
        <end position="508"/>
    </location>
</feature>
<dbReference type="InterPro" id="IPR020459">
    <property type="entry name" value="AMP-binding"/>
</dbReference>
<dbReference type="Gene3D" id="3.40.50.12780">
    <property type="entry name" value="N-terminal domain of ligase-like"/>
    <property type="match status" value="1"/>
</dbReference>
<dbReference type="OrthoDB" id="3802848at2"/>
<accession>A8M848</accession>
<protein>
    <submittedName>
        <fullName evidence="3">Amino acid adenylation domain</fullName>
    </submittedName>
</protein>
<dbReference type="NCBIfam" id="TIGR01733">
    <property type="entry name" value="AA-adenyl-dom"/>
    <property type="match status" value="1"/>
</dbReference>
<dbReference type="Pfam" id="PF13193">
    <property type="entry name" value="AMP-binding_C"/>
    <property type="match status" value="1"/>
</dbReference>
<proteinExistence type="predicted"/>
<dbReference type="InterPro" id="IPR000873">
    <property type="entry name" value="AMP-dep_synth/lig_dom"/>
</dbReference>
<evidence type="ECO:0000259" key="1">
    <source>
        <dbReference type="Pfam" id="PF00501"/>
    </source>
</evidence>
<dbReference type="eggNOG" id="COG1020">
    <property type="taxonomic scope" value="Bacteria"/>
</dbReference>